<dbReference type="RefSeq" id="WP_169396966.1">
    <property type="nucleotide sequence ID" value="NZ_BAAAJH010000002.1"/>
</dbReference>
<protein>
    <submittedName>
        <fullName evidence="9">MFS transporter</fullName>
    </submittedName>
</protein>
<keyword evidence="10" id="KW-1185">Reference proteome</keyword>
<evidence type="ECO:0000256" key="1">
    <source>
        <dbReference type="ARBA" id="ARBA00004651"/>
    </source>
</evidence>
<dbReference type="Proteomes" id="UP001296706">
    <property type="component" value="Unassembled WGS sequence"/>
</dbReference>
<evidence type="ECO:0000256" key="3">
    <source>
        <dbReference type="ARBA" id="ARBA00022475"/>
    </source>
</evidence>
<evidence type="ECO:0000256" key="2">
    <source>
        <dbReference type="ARBA" id="ARBA00022448"/>
    </source>
</evidence>
<feature type="transmembrane region" description="Helical" evidence="7">
    <location>
        <begin position="42"/>
        <end position="63"/>
    </location>
</feature>
<feature type="transmembrane region" description="Helical" evidence="7">
    <location>
        <begin position="154"/>
        <end position="183"/>
    </location>
</feature>
<keyword evidence="2" id="KW-0813">Transport</keyword>
<dbReference type="CDD" id="cd06173">
    <property type="entry name" value="MFS_MefA_like"/>
    <property type="match status" value="1"/>
</dbReference>
<evidence type="ECO:0000256" key="6">
    <source>
        <dbReference type="ARBA" id="ARBA00023136"/>
    </source>
</evidence>
<sequence length="396" mass="39841">MLQALRVRDFRLLWSANLVSGLGSWLLAIAAPAHVLAATDSLLATGLVVAAEYLPFLLLGPVAGVLADRVDRRKLLVGTDVLRAAAIALLFTADTAPWIVHVAVLIESAATVVFMPAMQAHVPAVVGTGALLSSANALNAVINGTVRLVGGPLGAALLLTAGFPALVAIDVATYLFSAVAIFATRRRDRPDRRGGRESFRAGLQVLREHPLVSALLPATGVFLLANAALSALLVPLGVQRLGGPTATGLVLSALGVGFLLGAPLLRLLVDRMPIRPSLASAQAVTAVGFALLVNVTALPAALIAAVVIGTSGSVVLGASRTVWQRTIPGSALGRVSAVFGIAEAAATLAGAVLGPVLAQVAGLAVAVNTAVLLAVAGAVLTAVVVPPSPAPGRSPA</sequence>
<dbReference type="PANTHER" id="PTHR23513:SF6">
    <property type="entry name" value="MAJOR FACILITATOR SUPERFAMILY ASSOCIATED DOMAIN-CONTAINING PROTEIN"/>
    <property type="match status" value="1"/>
</dbReference>
<evidence type="ECO:0000313" key="10">
    <source>
        <dbReference type="Proteomes" id="UP001296706"/>
    </source>
</evidence>
<dbReference type="InterPro" id="IPR020846">
    <property type="entry name" value="MFS_dom"/>
</dbReference>
<evidence type="ECO:0000256" key="7">
    <source>
        <dbReference type="SAM" id="Phobius"/>
    </source>
</evidence>
<dbReference type="InterPro" id="IPR010290">
    <property type="entry name" value="TM_effector"/>
</dbReference>
<dbReference type="EMBL" id="JAAXKY010000054">
    <property type="protein sequence ID" value="NMH78897.1"/>
    <property type="molecule type" value="Genomic_DNA"/>
</dbReference>
<dbReference type="SUPFAM" id="SSF103473">
    <property type="entry name" value="MFS general substrate transporter"/>
    <property type="match status" value="1"/>
</dbReference>
<evidence type="ECO:0000256" key="4">
    <source>
        <dbReference type="ARBA" id="ARBA00022692"/>
    </source>
</evidence>
<keyword evidence="6 7" id="KW-0472">Membrane</keyword>
<feature type="transmembrane region" description="Helical" evidence="7">
    <location>
        <begin position="12"/>
        <end position="36"/>
    </location>
</feature>
<name>A0ABX1RET0_9PSEU</name>
<keyword evidence="4 7" id="KW-0812">Transmembrane</keyword>
<evidence type="ECO:0000256" key="5">
    <source>
        <dbReference type="ARBA" id="ARBA00022989"/>
    </source>
</evidence>
<feature type="transmembrane region" description="Helical" evidence="7">
    <location>
        <begin position="211"/>
        <end position="234"/>
    </location>
</feature>
<comment type="caution">
    <text evidence="9">The sequence shown here is derived from an EMBL/GenBank/DDBJ whole genome shotgun (WGS) entry which is preliminary data.</text>
</comment>
<feature type="transmembrane region" description="Helical" evidence="7">
    <location>
        <begin position="335"/>
        <end position="357"/>
    </location>
</feature>
<evidence type="ECO:0000313" key="9">
    <source>
        <dbReference type="EMBL" id="NMH78897.1"/>
    </source>
</evidence>
<comment type="subcellular location">
    <subcellularLocation>
        <location evidence="1">Cell membrane</location>
        <topology evidence="1">Multi-pass membrane protein</topology>
    </subcellularLocation>
</comment>
<reference evidence="9 10" key="1">
    <citation type="submission" date="2020-04" db="EMBL/GenBank/DDBJ databases">
        <authorList>
            <person name="Klaysubun C."/>
            <person name="Duangmal K."/>
            <person name="Lipun K."/>
        </authorList>
    </citation>
    <scope>NUCLEOTIDE SEQUENCE [LARGE SCALE GENOMIC DNA]</scope>
    <source>
        <strain evidence="9 10">JCM 11839</strain>
    </source>
</reference>
<evidence type="ECO:0000259" key="8">
    <source>
        <dbReference type="PROSITE" id="PS50850"/>
    </source>
</evidence>
<keyword evidence="3" id="KW-1003">Cell membrane</keyword>
<feature type="transmembrane region" description="Helical" evidence="7">
    <location>
        <begin position="363"/>
        <end position="385"/>
    </location>
</feature>
<dbReference type="InterPro" id="IPR036259">
    <property type="entry name" value="MFS_trans_sf"/>
</dbReference>
<dbReference type="PROSITE" id="PS50850">
    <property type="entry name" value="MFS"/>
    <property type="match status" value="1"/>
</dbReference>
<keyword evidence="5 7" id="KW-1133">Transmembrane helix</keyword>
<dbReference type="Gene3D" id="1.20.1250.20">
    <property type="entry name" value="MFS general substrate transporter like domains"/>
    <property type="match status" value="2"/>
</dbReference>
<gene>
    <name evidence="9" type="ORF">HF577_17615</name>
</gene>
<proteinExistence type="predicted"/>
<dbReference type="PANTHER" id="PTHR23513">
    <property type="entry name" value="INTEGRAL MEMBRANE EFFLUX PROTEIN-RELATED"/>
    <property type="match status" value="1"/>
</dbReference>
<feature type="domain" description="Major facilitator superfamily (MFS) profile" evidence="8">
    <location>
        <begin position="206"/>
        <end position="396"/>
    </location>
</feature>
<dbReference type="Pfam" id="PF05977">
    <property type="entry name" value="MFS_3"/>
    <property type="match status" value="1"/>
</dbReference>
<feature type="transmembrane region" description="Helical" evidence="7">
    <location>
        <begin position="246"/>
        <end position="265"/>
    </location>
</feature>
<accession>A0ABX1RET0</accession>
<organism evidence="9 10">
    <name type="scientific">Pseudonocardia xinjiangensis</name>
    <dbReference type="NCBI Taxonomy" id="75289"/>
    <lineage>
        <taxon>Bacteria</taxon>
        <taxon>Bacillati</taxon>
        <taxon>Actinomycetota</taxon>
        <taxon>Actinomycetes</taxon>
        <taxon>Pseudonocardiales</taxon>
        <taxon>Pseudonocardiaceae</taxon>
        <taxon>Pseudonocardia</taxon>
    </lineage>
</organism>